<dbReference type="Proteomes" id="UP000315753">
    <property type="component" value="Unassembled WGS sequence"/>
</dbReference>
<protein>
    <submittedName>
        <fullName evidence="2">DUF1292 domain-containing protein</fullName>
    </submittedName>
</protein>
<organism evidence="2 3">
    <name type="scientific">Ureibacillus terrenus</name>
    <dbReference type="NCBI Taxonomy" id="118246"/>
    <lineage>
        <taxon>Bacteria</taxon>
        <taxon>Bacillati</taxon>
        <taxon>Bacillota</taxon>
        <taxon>Bacilli</taxon>
        <taxon>Bacillales</taxon>
        <taxon>Caryophanaceae</taxon>
        <taxon>Ureibacillus</taxon>
    </lineage>
</organism>
<keyword evidence="3" id="KW-1185">Reference proteome</keyword>
<evidence type="ECO:0000256" key="1">
    <source>
        <dbReference type="ARBA" id="ARBA00008439"/>
    </source>
</evidence>
<evidence type="ECO:0000313" key="3">
    <source>
        <dbReference type="Proteomes" id="UP000315753"/>
    </source>
</evidence>
<comment type="similarity">
    <text evidence="1">Belongs to the UPF0473 family.</text>
</comment>
<dbReference type="PANTHER" id="PTHR40066">
    <property type="entry name" value="UPF0473 PROTEIN CBO2561/CLC_2432"/>
    <property type="match status" value="1"/>
</dbReference>
<dbReference type="PANTHER" id="PTHR40066:SF1">
    <property type="entry name" value="UPF0473 PROTEIN CBO2561_CLC_2432"/>
    <property type="match status" value="1"/>
</dbReference>
<dbReference type="AlphaFoldDB" id="A0A540V584"/>
<dbReference type="Pfam" id="PF06949">
    <property type="entry name" value="DUF1292"/>
    <property type="match status" value="1"/>
</dbReference>
<sequence>MVEEVYNTLVDAFTDEQNTFFATDEDGNEVECQIMYRFELEETGKKYVVYTVVDEGKNGELYAASFEESEDGGIEELFPIETEEEWKKIEEIVERIQR</sequence>
<dbReference type="OrthoDB" id="2086132at2"/>
<dbReference type="InterPro" id="IPR009711">
    <property type="entry name" value="UPF0473"/>
</dbReference>
<evidence type="ECO:0000313" key="2">
    <source>
        <dbReference type="EMBL" id="TQE91878.1"/>
    </source>
</evidence>
<reference evidence="2 3" key="1">
    <citation type="submission" date="2019-06" db="EMBL/GenBank/DDBJ databases">
        <title>Genome sequence of Ureibacillus terrenus.</title>
        <authorList>
            <person name="Maclea K.S."/>
            <person name="Simoes M."/>
        </authorList>
    </citation>
    <scope>NUCLEOTIDE SEQUENCE [LARGE SCALE GENOMIC DNA]</scope>
    <source>
        <strain evidence="2 3">ATCC BAA-384</strain>
    </source>
</reference>
<comment type="caution">
    <text evidence="2">The sequence shown here is derived from an EMBL/GenBank/DDBJ whole genome shotgun (WGS) entry which is preliminary data.</text>
</comment>
<proteinExistence type="inferred from homology"/>
<name>A0A540V584_9BACL</name>
<dbReference type="EMBL" id="VIGD01000003">
    <property type="protein sequence ID" value="TQE91878.1"/>
    <property type="molecule type" value="Genomic_DNA"/>
</dbReference>
<accession>A0A540V584</accession>
<gene>
    <name evidence="2" type="ORF">FKZ59_03655</name>
</gene>